<evidence type="ECO:0000256" key="1">
    <source>
        <dbReference type="SAM" id="MobiDB-lite"/>
    </source>
</evidence>
<keyword evidence="2" id="KW-1133">Transmembrane helix</keyword>
<evidence type="ECO:0000313" key="3">
    <source>
        <dbReference type="EMBL" id="CCA26440.1"/>
    </source>
</evidence>
<dbReference type="AlphaFoldDB" id="F0WY88"/>
<protein>
    <submittedName>
        <fullName evidence="3">Uncharacterized protein AlNc14C374G11148</fullName>
    </submittedName>
</protein>
<dbReference type="HOGENOM" id="CLU_080598_0_0_1"/>
<reference evidence="3" key="2">
    <citation type="submission" date="2011-02" db="EMBL/GenBank/DDBJ databases">
        <authorList>
            <person name="MacLean D."/>
        </authorList>
    </citation>
    <scope>NUCLEOTIDE SEQUENCE</scope>
</reference>
<reference evidence="3" key="1">
    <citation type="journal article" date="2011" name="PLoS Biol.">
        <title>Gene gain and loss during evolution of obligate parasitism in the white rust pathogen of Arabidopsis thaliana.</title>
        <authorList>
            <person name="Kemen E."/>
            <person name="Gardiner A."/>
            <person name="Schultz-Larsen T."/>
            <person name="Kemen A.C."/>
            <person name="Balmuth A.L."/>
            <person name="Robert-Seilaniantz A."/>
            <person name="Bailey K."/>
            <person name="Holub E."/>
            <person name="Studholme D.J."/>
            <person name="Maclean D."/>
            <person name="Jones J.D."/>
        </authorList>
    </citation>
    <scope>NUCLEOTIDE SEQUENCE</scope>
</reference>
<accession>F0WY88</accession>
<feature type="transmembrane region" description="Helical" evidence="2">
    <location>
        <begin position="28"/>
        <end position="49"/>
    </location>
</feature>
<sequence length="244" mass="26654">MGSSITIVNNTPDEWLCKVSPDEKALKIGYLATFGVSAFIGAFSLLGAFGPHLLGLSAEAEAVTGPVESVFGFKTEAFKKFAKRVEVGGAFTAVGTGAAVTGIIATRTIEDGFLSRHFISISSGGHHRWDKMPPYFWRQCRCIRSYALNESAVRTESILMRPIFSGSIKHDSQQRLADWIRRLNGTSHEDIVPLVDTDEEDDENANQKLATGKGQEPLNMTNQPLPLVPPETITNINQNMNVTT</sequence>
<evidence type="ECO:0000256" key="2">
    <source>
        <dbReference type="SAM" id="Phobius"/>
    </source>
</evidence>
<feature type="region of interest" description="Disordered" evidence="1">
    <location>
        <begin position="195"/>
        <end position="219"/>
    </location>
</feature>
<name>F0WY88_9STRA</name>
<dbReference type="EMBL" id="FR824418">
    <property type="protein sequence ID" value="CCA26440.1"/>
    <property type="molecule type" value="Genomic_DNA"/>
</dbReference>
<keyword evidence="2" id="KW-0812">Transmembrane</keyword>
<proteinExistence type="predicted"/>
<keyword evidence="2" id="KW-0472">Membrane</keyword>
<gene>
    <name evidence="3" type="primary">AlNc14C374G11148</name>
    <name evidence="3" type="ORF">ALNC14_125840</name>
</gene>
<organism evidence="3">
    <name type="scientific">Albugo laibachii Nc14</name>
    <dbReference type="NCBI Taxonomy" id="890382"/>
    <lineage>
        <taxon>Eukaryota</taxon>
        <taxon>Sar</taxon>
        <taxon>Stramenopiles</taxon>
        <taxon>Oomycota</taxon>
        <taxon>Peronosporomycetes</taxon>
        <taxon>Albuginales</taxon>
        <taxon>Albuginaceae</taxon>
        <taxon>Albugo</taxon>
    </lineage>
</organism>